<dbReference type="AlphaFoldDB" id="A0A9J5WW52"/>
<protein>
    <submittedName>
        <fullName evidence="1">Uncharacterized protein</fullName>
    </submittedName>
</protein>
<sequence>VSAHKKEVLLLARRVKTDSTRHNLLENPTIDTPMQQTSCWYRDGFPKQAASLHYHLRTSNAFWKSLFASCLSPSSTNSTPKHFKQRKTTTYDDIRFIHSLDNLDKRKQIMNVYLERLKEREREKGTPEERLKNLHNKLLIFCIHWHSKCPDNGCACVYRSLSFMDAVRTNGSAKHTLLHAKLPCLKILNVEKAKTEQYNLHTFNRSISTNFTFLVVLEETLLFLKL</sequence>
<dbReference type="EMBL" id="JACXVP010000010">
    <property type="protein sequence ID" value="KAG5580057.1"/>
    <property type="molecule type" value="Genomic_DNA"/>
</dbReference>
<organism evidence="1 2">
    <name type="scientific">Solanum commersonii</name>
    <name type="common">Commerson's wild potato</name>
    <name type="synonym">Commerson's nightshade</name>
    <dbReference type="NCBI Taxonomy" id="4109"/>
    <lineage>
        <taxon>Eukaryota</taxon>
        <taxon>Viridiplantae</taxon>
        <taxon>Streptophyta</taxon>
        <taxon>Embryophyta</taxon>
        <taxon>Tracheophyta</taxon>
        <taxon>Spermatophyta</taxon>
        <taxon>Magnoliopsida</taxon>
        <taxon>eudicotyledons</taxon>
        <taxon>Gunneridae</taxon>
        <taxon>Pentapetalae</taxon>
        <taxon>asterids</taxon>
        <taxon>lamiids</taxon>
        <taxon>Solanales</taxon>
        <taxon>Solanaceae</taxon>
        <taxon>Solanoideae</taxon>
        <taxon>Solaneae</taxon>
        <taxon>Solanum</taxon>
    </lineage>
</organism>
<proteinExistence type="predicted"/>
<name>A0A9J5WW52_SOLCO</name>
<gene>
    <name evidence="1" type="ORF">H5410_050684</name>
</gene>
<evidence type="ECO:0000313" key="2">
    <source>
        <dbReference type="Proteomes" id="UP000824120"/>
    </source>
</evidence>
<keyword evidence="2" id="KW-1185">Reference proteome</keyword>
<accession>A0A9J5WW52</accession>
<evidence type="ECO:0000313" key="1">
    <source>
        <dbReference type="EMBL" id="KAG5580057.1"/>
    </source>
</evidence>
<feature type="non-terminal residue" evidence="1">
    <location>
        <position position="1"/>
    </location>
</feature>
<reference evidence="1 2" key="1">
    <citation type="submission" date="2020-09" db="EMBL/GenBank/DDBJ databases">
        <title>De no assembly of potato wild relative species, Solanum commersonii.</title>
        <authorList>
            <person name="Cho K."/>
        </authorList>
    </citation>
    <scope>NUCLEOTIDE SEQUENCE [LARGE SCALE GENOMIC DNA]</scope>
    <source>
        <strain evidence="1">LZ3.2</strain>
        <tissue evidence="1">Leaf</tissue>
    </source>
</reference>
<dbReference type="Proteomes" id="UP000824120">
    <property type="component" value="Chromosome 10"/>
</dbReference>
<comment type="caution">
    <text evidence="1">The sequence shown here is derived from an EMBL/GenBank/DDBJ whole genome shotgun (WGS) entry which is preliminary data.</text>
</comment>